<proteinExistence type="predicted"/>
<sequence>MPDRSDPEEGLESDGDIMAGDRRIARTDTALPDWYVSDAAYRPLPIVWFGGALILQVIIQPGVFWLFALTMVASPIITTAVALLASGIIWHLAMRRGMSRASFAWRFATGAMLAFFFSLTALTALA</sequence>
<feature type="transmembrane region" description="Helical" evidence="1">
    <location>
        <begin position="73"/>
        <end position="93"/>
    </location>
</feature>
<reference evidence="2 3" key="1">
    <citation type="submission" date="2019-12" db="EMBL/GenBank/DDBJ databases">
        <title>Genomic-based taxomic classification of the family Erythrobacteraceae.</title>
        <authorList>
            <person name="Xu L."/>
        </authorList>
    </citation>
    <scope>NUCLEOTIDE SEQUENCE [LARGE SCALE GENOMIC DNA]</scope>
    <source>
        <strain evidence="2 3">DSM 17792</strain>
    </source>
</reference>
<keyword evidence="1" id="KW-0812">Transmembrane</keyword>
<comment type="caution">
    <text evidence="2">The sequence shown here is derived from an EMBL/GenBank/DDBJ whole genome shotgun (WGS) entry which is preliminary data.</text>
</comment>
<feature type="transmembrane region" description="Helical" evidence="1">
    <location>
        <begin position="46"/>
        <end position="67"/>
    </location>
</feature>
<protein>
    <submittedName>
        <fullName evidence="2">Uncharacterized protein</fullName>
    </submittedName>
</protein>
<accession>A0A844XSS4</accession>
<dbReference type="AlphaFoldDB" id="A0A844XSS4"/>
<keyword evidence="1" id="KW-0472">Membrane</keyword>
<dbReference type="OrthoDB" id="7428490at2"/>
<organism evidence="2 3">
    <name type="scientific">Qipengyuania vulgaris</name>
    <dbReference type="NCBI Taxonomy" id="291985"/>
    <lineage>
        <taxon>Bacteria</taxon>
        <taxon>Pseudomonadati</taxon>
        <taxon>Pseudomonadota</taxon>
        <taxon>Alphaproteobacteria</taxon>
        <taxon>Sphingomonadales</taxon>
        <taxon>Erythrobacteraceae</taxon>
        <taxon>Qipengyuania</taxon>
    </lineage>
</organism>
<evidence type="ECO:0000313" key="3">
    <source>
        <dbReference type="Proteomes" id="UP000448199"/>
    </source>
</evidence>
<evidence type="ECO:0000256" key="1">
    <source>
        <dbReference type="SAM" id="Phobius"/>
    </source>
</evidence>
<gene>
    <name evidence="2" type="ORF">GRI69_09285</name>
</gene>
<dbReference type="RefSeq" id="WP_160728004.1">
    <property type="nucleotide sequence ID" value="NZ_WTYC01000004.1"/>
</dbReference>
<evidence type="ECO:0000313" key="2">
    <source>
        <dbReference type="EMBL" id="MXO48449.1"/>
    </source>
</evidence>
<feature type="transmembrane region" description="Helical" evidence="1">
    <location>
        <begin position="105"/>
        <end position="125"/>
    </location>
</feature>
<dbReference type="Proteomes" id="UP000448199">
    <property type="component" value="Unassembled WGS sequence"/>
</dbReference>
<name>A0A844XSS4_9SPHN</name>
<keyword evidence="1" id="KW-1133">Transmembrane helix</keyword>
<keyword evidence="3" id="KW-1185">Reference proteome</keyword>
<dbReference type="EMBL" id="WTYC01000004">
    <property type="protein sequence ID" value="MXO48449.1"/>
    <property type="molecule type" value="Genomic_DNA"/>
</dbReference>